<evidence type="ECO:0000313" key="2">
    <source>
        <dbReference type="EMBL" id="GAA3064916.1"/>
    </source>
</evidence>
<evidence type="ECO:0000256" key="1">
    <source>
        <dbReference type="SAM" id="MobiDB-lite"/>
    </source>
</evidence>
<feature type="compositionally biased region" description="Basic residues" evidence="1">
    <location>
        <begin position="45"/>
        <end position="55"/>
    </location>
</feature>
<accession>A0ABP6LWV4</accession>
<gene>
    <name evidence="2" type="ORF">GCM10010448_55170</name>
</gene>
<dbReference type="EMBL" id="BAAAUF010000054">
    <property type="protein sequence ID" value="GAA3064916.1"/>
    <property type="molecule type" value="Genomic_DNA"/>
</dbReference>
<proteinExistence type="predicted"/>
<dbReference type="Proteomes" id="UP001501532">
    <property type="component" value="Unassembled WGS sequence"/>
</dbReference>
<organism evidence="2 3">
    <name type="scientific">Streptomyces glomeratus</name>
    <dbReference type="NCBI Taxonomy" id="284452"/>
    <lineage>
        <taxon>Bacteria</taxon>
        <taxon>Bacillati</taxon>
        <taxon>Actinomycetota</taxon>
        <taxon>Actinomycetes</taxon>
        <taxon>Kitasatosporales</taxon>
        <taxon>Streptomycetaceae</taxon>
        <taxon>Streptomyces</taxon>
    </lineage>
</organism>
<evidence type="ECO:0000313" key="3">
    <source>
        <dbReference type="Proteomes" id="UP001501532"/>
    </source>
</evidence>
<sequence>MCPAGAEPEGPQQQSAEQPAQRDAQVVTVGTGESRGHDPIQHGPRAARVRPRKGPGLHLSMYRELVTADDAAGVPRRKSGGTSEGSEP</sequence>
<protein>
    <submittedName>
        <fullName evidence="2">Uncharacterized protein</fullName>
    </submittedName>
</protein>
<name>A0ABP6LWV4_9ACTN</name>
<keyword evidence="3" id="KW-1185">Reference proteome</keyword>
<reference evidence="3" key="1">
    <citation type="journal article" date="2019" name="Int. J. Syst. Evol. Microbiol.">
        <title>The Global Catalogue of Microorganisms (GCM) 10K type strain sequencing project: providing services to taxonomists for standard genome sequencing and annotation.</title>
        <authorList>
            <consortium name="The Broad Institute Genomics Platform"/>
            <consortium name="The Broad Institute Genome Sequencing Center for Infectious Disease"/>
            <person name="Wu L."/>
            <person name="Ma J."/>
        </authorList>
    </citation>
    <scope>NUCLEOTIDE SEQUENCE [LARGE SCALE GENOMIC DNA]</scope>
    <source>
        <strain evidence="3">JCM 9091</strain>
    </source>
</reference>
<feature type="region of interest" description="Disordered" evidence="1">
    <location>
        <begin position="1"/>
        <end position="88"/>
    </location>
</feature>
<comment type="caution">
    <text evidence="2">The sequence shown here is derived from an EMBL/GenBank/DDBJ whole genome shotgun (WGS) entry which is preliminary data.</text>
</comment>